<reference evidence="3" key="1">
    <citation type="submission" date="2025-08" db="UniProtKB">
        <authorList>
            <consortium name="RefSeq"/>
        </authorList>
    </citation>
    <scope>IDENTIFICATION</scope>
    <source>
        <tissue evidence="3">Young leaves</tissue>
    </source>
</reference>
<dbReference type="GeneID" id="111431007"/>
<dbReference type="AlphaFoldDB" id="A0A6J1E923"/>
<evidence type="ECO:0000313" key="2">
    <source>
        <dbReference type="Proteomes" id="UP000504609"/>
    </source>
</evidence>
<evidence type="ECO:0000313" key="3">
    <source>
        <dbReference type="RefSeq" id="XP_022923263.1"/>
    </source>
</evidence>
<evidence type="ECO:0000259" key="1">
    <source>
        <dbReference type="Pfam" id="PF03478"/>
    </source>
</evidence>
<dbReference type="InterPro" id="IPR050942">
    <property type="entry name" value="F-box_BR-signaling"/>
</dbReference>
<dbReference type="RefSeq" id="XP_022923263.1">
    <property type="nucleotide sequence ID" value="XM_023067495.1"/>
</dbReference>
<dbReference type="PANTHER" id="PTHR44259:SF114">
    <property type="entry name" value="OS06G0707300 PROTEIN"/>
    <property type="match status" value="1"/>
</dbReference>
<dbReference type="PANTHER" id="PTHR44259">
    <property type="entry name" value="OS07G0183000 PROTEIN-RELATED"/>
    <property type="match status" value="1"/>
</dbReference>
<feature type="domain" description="KIB1-4 beta-propeller" evidence="1">
    <location>
        <begin position="80"/>
        <end position="350"/>
    </location>
</feature>
<dbReference type="InterPro" id="IPR005174">
    <property type="entry name" value="KIB1-4_b-propeller"/>
</dbReference>
<name>A0A6J1E923_CUCMO</name>
<organism evidence="2 3">
    <name type="scientific">Cucurbita moschata</name>
    <name type="common">Winter crookneck squash</name>
    <name type="synonym">Cucurbita pepo var. moschata</name>
    <dbReference type="NCBI Taxonomy" id="3662"/>
    <lineage>
        <taxon>Eukaryota</taxon>
        <taxon>Viridiplantae</taxon>
        <taxon>Streptophyta</taxon>
        <taxon>Embryophyta</taxon>
        <taxon>Tracheophyta</taxon>
        <taxon>Spermatophyta</taxon>
        <taxon>Magnoliopsida</taxon>
        <taxon>eudicotyledons</taxon>
        <taxon>Gunneridae</taxon>
        <taxon>Pentapetalae</taxon>
        <taxon>rosids</taxon>
        <taxon>fabids</taxon>
        <taxon>Cucurbitales</taxon>
        <taxon>Cucurbitaceae</taxon>
        <taxon>Cucurbiteae</taxon>
        <taxon>Cucurbita</taxon>
    </lineage>
</organism>
<keyword evidence="2" id="KW-1185">Reference proteome</keyword>
<dbReference type="KEGG" id="cmos:111431007"/>
<protein>
    <submittedName>
        <fullName evidence="3">Probable F-box protein At4g22165</fullName>
    </submittedName>
</protein>
<sequence length="405" mass="46772">MENSNSRDWTALDYDVLGVILNKMVSLYDYLQFNLVCKSWYFLALRHKHERSIITSKVTQLPMLIVPSKDGLEKQHCLYDLTRNVVRPVDFKFCFNKRCCGSSFGWLIMRDETLGIVLFNPFSGTVIYLPPVATYDDIEWIPGHIIKAILTKDPSLYPNDYMVVAIFGTYKRLCLIRANDKTWTYYYPTPNIPFNDINICGDTLYATEYYLNVWKVEVENSEDESSSICISVKMVHTIEMGHLVTSYITESSKGELLVVLRILDSGEEQFETVDFEVYKLIHENEDEMRRAVEVKSLDGDAIFIGDSQSICVSTKEFPGCLPNRIYFTDNRYVNLVVGKLDGTQDLGTFNFENGSFEDQYIADPAQKNLPSPIWIIPTICSKDLDYLDHPNYMLQRFGWMIKINL</sequence>
<accession>A0A6J1E923</accession>
<proteinExistence type="predicted"/>
<dbReference type="Pfam" id="PF03478">
    <property type="entry name" value="Beta-prop_KIB1-4"/>
    <property type="match status" value="1"/>
</dbReference>
<dbReference type="Proteomes" id="UP000504609">
    <property type="component" value="Unplaced"/>
</dbReference>
<gene>
    <name evidence="3" type="primary">LOC111431007</name>
</gene>